<dbReference type="EMBL" id="HBUF01190479">
    <property type="protein sequence ID" value="CAG6658145.1"/>
    <property type="molecule type" value="Transcribed_RNA"/>
</dbReference>
<dbReference type="EMBL" id="HBUF01190478">
    <property type="protein sequence ID" value="CAG6658141.1"/>
    <property type="molecule type" value="Transcribed_RNA"/>
</dbReference>
<dbReference type="AlphaFoldDB" id="A0A8D8S0B1"/>
<dbReference type="EMBL" id="HBUF01190491">
    <property type="protein sequence ID" value="CAG6658208.1"/>
    <property type="molecule type" value="Transcribed_RNA"/>
</dbReference>
<reference evidence="1" key="1">
    <citation type="submission" date="2021-05" db="EMBL/GenBank/DDBJ databases">
        <authorList>
            <person name="Alioto T."/>
            <person name="Alioto T."/>
            <person name="Gomez Garrido J."/>
        </authorList>
    </citation>
    <scope>NUCLEOTIDE SEQUENCE</scope>
</reference>
<dbReference type="EMBL" id="HBUF01190473">
    <property type="protein sequence ID" value="CAG6658114.1"/>
    <property type="molecule type" value="Transcribed_RNA"/>
</dbReference>
<dbReference type="EMBL" id="HBUF01190472">
    <property type="protein sequence ID" value="CAG6658109.1"/>
    <property type="molecule type" value="Transcribed_RNA"/>
</dbReference>
<dbReference type="EMBL" id="HBUF01190475">
    <property type="protein sequence ID" value="CAG6658126.1"/>
    <property type="molecule type" value="Transcribed_RNA"/>
</dbReference>
<dbReference type="EMBL" id="HBUF01190477">
    <property type="protein sequence ID" value="CAG6658134.1"/>
    <property type="molecule type" value="Transcribed_RNA"/>
</dbReference>
<dbReference type="EMBL" id="HBUF01190493">
    <property type="protein sequence ID" value="CAG6658217.1"/>
    <property type="molecule type" value="Transcribed_RNA"/>
</dbReference>
<proteinExistence type="predicted"/>
<accession>A0A8D8S0B1</accession>
<evidence type="ECO:0000313" key="1">
    <source>
        <dbReference type="EMBL" id="CAG6658109.1"/>
    </source>
</evidence>
<dbReference type="EMBL" id="HBUF01190494">
    <property type="protein sequence ID" value="CAG6658222.1"/>
    <property type="molecule type" value="Transcribed_RNA"/>
</dbReference>
<sequence length="132" mass="14969">MLLILAYHVQRMPEPRTPVYASHQIPTTAQIFRLRLMFDVRQEARPPVTVLALAEQRWVRVGAVATEAHCDVQVVSRRTPHDVAGIRLEMFPIAYFGFMSRLMTPKELLDLISGSGGNVGLEKFVVKMADFF</sequence>
<dbReference type="EMBL" id="HBUF01190487">
    <property type="protein sequence ID" value="CAG6658188.1"/>
    <property type="molecule type" value="Transcribed_RNA"/>
</dbReference>
<dbReference type="EMBL" id="HBUF01190480">
    <property type="protein sequence ID" value="CAG6658150.1"/>
    <property type="molecule type" value="Transcribed_RNA"/>
</dbReference>
<dbReference type="EMBL" id="HBUF01190484">
    <property type="protein sequence ID" value="CAG6658168.1"/>
    <property type="molecule type" value="Transcribed_RNA"/>
</dbReference>
<dbReference type="EMBL" id="HBUF01190474">
    <property type="protein sequence ID" value="CAG6658121.1"/>
    <property type="molecule type" value="Transcribed_RNA"/>
</dbReference>
<name>A0A8D8S0B1_9HEMI</name>
<dbReference type="EMBL" id="HBUF01190476">
    <property type="protein sequence ID" value="CAG6658130.1"/>
    <property type="molecule type" value="Transcribed_RNA"/>
</dbReference>
<dbReference type="EMBL" id="HBUF01190486">
    <property type="protein sequence ID" value="CAG6658181.1"/>
    <property type="molecule type" value="Transcribed_RNA"/>
</dbReference>
<dbReference type="EMBL" id="HBUF01384680">
    <property type="protein sequence ID" value="CAG6731719.1"/>
    <property type="molecule type" value="Transcribed_RNA"/>
</dbReference>
<organism evidence="1">
    <name type="scientific">Cacopsylla melanoneura</name>
    <dbReference type="NCBI Taxonomy" id="428564"/>
    <lineage>
        <taxon>Eukaryota</taxon>
        <taxon>Metazoa</taxon>
        <taxon>Ecdysozoa</taxon>
        <taxon>Arthropoda</taxon>
        <taxon>Hexapoda</taxon>
        <taxon>Insecta</taxon>
        <taxon>Pterygota</taxon>
        <taxon>Neoptera</taxon>
        <taxon>Paraneoptera</taxon>
        <taxon>Hemiptera</taxon>
        <taxon>Sternorrhyncha</taxon>
        <taxon>Psylloidea</taxon>
        <taxon>Psyllidae</taxon>
        <taxon>Psyllinae</taxon>
        <taxon>Cacopsylla</taxon>
    </lineage>
</organism>
<protein>
    <submittedName>
        <fullName evidence="1">Uncharacterized protein</fullName>
    </submittedName>
</protein>
<dbReference type="EMBL" id="HBUF01190485">
    <property type="protein sequence ID" value="CAG6658176.1"/>
    <property type="molecule type" value="Transcribed_RNA"/>
</dbReference>
<dbReference type="EMBL" id="HBUF01041052">
    <property type="protein sequence ID" value="CAG6618144.1"/>
    <property type="molecule type" value="Transcribed_RNA"/>
</dbReference>
<dbReference type="EMBL" id="HBUF01190497">
    <property type="protein sequence ID" value="CAG6658234.1"/>
    <property type="molecule type" value="Transcribed_RNA"/>
</dbReference>
<dbReference type="EMBL" id="HBUF01190489">
    <property type="protein sequence ID" value="CAG6658197.1"/>
    <property type="molecule type" value="Transcribed_RNA"/>
</dbReference>
<dbReference type="EMBL" id="HBUF01190492">
    <property type="protein sequence ID" value="CAG6658212.1"/>
    <property type="molecule type" value="Transcribed_RNA"/>
</dbReference>
<dbReference type="EMBL" id="HBUF01190471">
    <property type="protein sequence ID" value="CAG6658101.1"/>
    <property type="molecule type" value="Transcribed_RNA"/>
</dbReference>
<dbReference type="EMBL" id="HBUF01190488">
    <property type="protein sequence ID" value="CAG6658193.1"/>
    <property type="molecule type" value="Transcribed_RNA"/>
</dbReference>
<dbReference type="EMBL" id="HBUF01384678">
    <property type="protein sequence ID" value="CAG6731716.1"/>
    <property type="molecule type" value="Transcribed_RNA"/>
</dbReference>
<dbReference type="EMBL" id="HBUF01190498">
    <property type="protein sequence ID" value="CAG6658240.1"/>
    <property type="molecule type" value="Transcribed_RNA"/>
</dbReference>
<dbReference type="EMBL" id="HBUF01190481">
    <property type="protein sequence ID" value="CAG6658155.1"/>
    <property type="molecule type" value="Transcribed_RNA"/>
</dbReference>
<dbReference type="EMBL" id="HBUF01190490">
    <property type="protein sequence ID" value="CAG6658201.1"/>
    <property type="molecule type" value="Transcribed_RNA"/>
</dbReference>
<dbReference type="EMBL" id="HBUF01041051">
    <property type="protein sequence ID" value="CAG6618143.1"/>
    <property type="molecule type" value="Transcribed_RNA"/>
</dbReference>